<dbReference type="PRINTS" id="PR00081">
    <property type="entry name" value="GDHRDH"/>
</dbReference>
<accession>A0A1Q8RQK6</accession>
<dbReference type="Gene3D" id="3.40.50.720">
    <property type="entry name" value="NAD(P)-binding Rossmann-like Domain"/>
    <property type="match status" value="1"/>
</dbReference>
<dbReference type="STRING" id="708187.A0A1Q8RQK6"/>
<name>A0A1Q8RQK6_9PEZI</name>
<proteinExistence type="inferred from homology"/>
<dbReference type="OrthoDB" id="2962696at2759"/>
<reference evidence="4 5" key="1">
    <citation type="submission" date="2016-11" db="EMBL/GenBank/DDBJ databases">
        <title>Draft Genome Assembly of Colletotrichum chlorophyti a pathogen of herbaceous plants.</title>
        <authorList>
            <person name="Gan P."/>
            <person name="Narusaka M."/>
            <person name="Tsushima A."/>
            <person name="Narusaka Y."/>
            <person name="Takano Y."/>
            <person name="Shirasu K."/>
        </authorList>
    </citation>
    <scope>NUCLEOTIDE SEQUENCE [LARGE SCALE GENOMIC DNA]</scope>
    <source>
        <strain evidence="4 5">NTL11</strain>
    </source>
</reference>
<evidence type="ECO:0000313" key="4">
    <source>
        <dbReference type="EMBL" id="OLN86609.1"/>
    </source>
</evidence>
<dbReference type="SUPFAM" id="SSF51735">
    <property type="entry name" value="NAD(P)-binding Rossmann-fold domains"/>
    <property type="match status" value="1"/>
</dbReference>
<dbReference type="Pfam" id="PF00106">
    <property type="entry name" value="adh_short"/>
    <property type="match status" value="1"/>
</dbReference>
<comment type="caution">
    <text evidence="4">The sequence shown here is derived from an EMBL/GenBank/DDBJ whole genome shotgun (WGS) entry which is preliminary data.</text>
</comment>
<dbReference type="PANTHER" id="PTHR43618">
    <property type="entry name" value="7-ALPHA-HYDROXYSTEROID DEHYDROGENASE"/>
    <property type="match status" value="1"/>
</dbReference>
<protein>
    <submittedName>
        <fullName evidence="4">Rhamnolipids biosynthesis 3-oxoacyl-[acyl-carrier-protein] reductase 3</fullName>
    </submittedName>
</protein>
<dbReference type="PANTHER" id="PTHR43618:SF18">
    <property type="entry name" value="SHORT CHAIN DEHYDROGENASE_REDUCTASE FAMILY (AFU_ORTHOLOGUE AFUA_5G12480)"/>
    <property type="match status" value="1"/>
</dbReference>
<dbReference type="CDD" id="cd05233">
    <property type="entry name" value="SDR_c"/>
    <property type="match status" value="1"/>
</dbReference>
<dbReference type="Proteomes" id="UP000186583">
    <property type="component" value="Unassembled WGS sequence"/>
</dbReference>
<keyword evidence="2" id="KW-0521">NADP</keyword>
<sequence>MASVSLNAADLFGVNGLIAVVTGGGTGIGLMIAQGLETNGAIVYIIGRRKETLEKAATTAKHGNIHPIQGDITKKSDLERAVAHIKKEHGYVNVVIANSGISGPSLSDLPPNPTVSQWRDYVFNWDQQAFTEAFAVNTTGVFFTVAAFIELLDEGNKRGNFKQRSQVIATSSIGAFNRKPMGFAYGSSKAAVVHMFKQLSTVLTPFSIRANVIAPGFYPSEMTEAMIAKQKDGWPKSVVPEERAGDVEDMAGAVLFLVSRAGAYTNGNVLVTDGGRLGVVPSTY</sequence>
<organism evidence="4 5">
    <name type="scientific">Colletotrichum chlorophyti</name>
    <dbReference type="NCBI Taxonomy" id="708187"/>
    <lineage>
        <taxon>Eukaryota</taxon>
        <taxon>Fungi</taxon>
        <taxon>Dikarya</taxon>
        <taxon>Ascomycota</taxon>
        <taxon>Pezizomycotina</taxon>
        <taxon>Sordariomycetes</taxon>
        <taxon>Hypocreomycetidae</taxon>
        <taxon>Glomerellales</taxon>
        <taxon>Glomerellaceae</taxon>
        <taxon>Colletotrichum</taxon>
    </lineage>
</organism>
<keyword evidence="5" id="KW-1185">Reference proteome</keyword>
<dbReference type="InterPro" id="IPR036291">
    <property type="entry name" value="NAD(P)-bd_dom_sf"/>
</dbReference>
<keyword evidence="3" id="KW-0560">Oxidoreductase</keyword>
<evidence type="ECO:0000256" key="1">
    <source>
        <dbReference type="ARBA" id="ARBA00006484"/>
    </source>
</evidence>
<dbReference type="GO" id="GO:0016491">
    <property type="term" value="F:oxidoreductase activity"/>
    <property type="evidence" value="ECO:0007669"/>
    <property type="project" value="UniProtKB-KW"/>
</dbReference>
<comment type="similarity">
    <text evidence="1">Belongs to the short-chain dehydrogenases/reductases (SDR) family.</text>
</comment>
<gene>
    <name evidence="4" type="ORF">CCHL11_03807</name>
</gene>
<dbReference type="InterPro" id="IPR002347">
    <property type="entry name" value="SDR_fam"/>
</dbReference>
<evidence type="ECO:0000256" key="3">
    <source>
        <dbReference type="ARBA" id="ARBA00023002"/>
    </source>
</evidence>
<dbReference type="InterPro" id="IPR052178">
    <property type="entry name" value="Sec_Metab_Biosynth_SDR"/>
</dbReference>
<dbReference type="EMBL" id="MPGH01000111">
    <property type="protein sequence ID" value="OLN86609.1"/>
    <property type="molecule type" value="Genomic_DNA"/>
</dbReference>
<dbReference type="PROSITE" id="PS00061">
    <property type="entry name" value="ADH_SHORT"/>
    <property type="match status" value="1"/>
</dbReference>
<dbReference type="InterPro" id="IPR020904">
    <property type="entry name" value="Sc_DH/Rdtase_CS"/>
</dbReference>
<evidence type="ECO:0000256" key="2">
    <source>
        <dbReference type="ARBA" id="ARBA00022857"/>
    </source>
</evidence>
<dbReference type="AlphaFoldDB" id="A0A1Q8RQK6"/>
<evidence type="ECO:0000313" key="5">
    <source>
        <dbReference type="Proteomes" id="UP000186583"/>
    </source>
</evidence>